<keyword evidence="3" id="KW-0804">Transcription</keyword>
<evidence type="ECO:0000256" key="3">
    <source>
        <dbReference type="ARBA" id="ARBA00023163"/>
    </source>
</evidence>
<dbReference type="AlphaFoldDB" id="A0AAQ1JVP1"/>
<dbReference type="PROSITE" id="PS01124">
    <property type="entry name" value="HTH_ARAC_FAMILY_2"/>
    <property type="match status" value="1"/>
</dbReference>
<sequence length="101" mass="11571">MAIADVAACMHMSKAHFFGAFRDKVGETPHRWRLKQRIAAAQRDLITLPLKTSDIAQKYGFSDQAHFSRVFKQFVGESPCSWRARMKEIRAILACEQLRSC</sequence>
<evidence type="ECO:0000259" key="4">
    <source>
        <dbReference type="PROSITE" id="PS01124"/>
    </source>
</evidence>
<dbReference type="EMBL" id="FNZM01000012">
    <property type="protein sequence ID" value="SEJ98797.1"/>
    <property type="molecule type" value="Genomic_DNA"/>
</dbReference>
<evidence type="ECO:0000313" key="6">
    <source>
        <dbReference type="EMBL" id="SEJ98797.1"/>
    </source>
</evidence>
<keyword evidence="8" id="KW-1185">Reference proteome</keyword>
<evidence type="ECO:0000256" key="2">
    <source>
        <dbReference type="ARBA" id="ARBA00023125"/>
    </source>
</evidence>
<dbReference type="InterPro" id="IPR050204">
    <property type="entry name" value="AraC_XylS_family_regulators"/>
</dbReference>
<feature type="domain" description="HTH araC/xylS-type" evidence="4">
    <location>
        <begin position="1"/>
        <end position="85"/>
    </location>
</feature>
<dbReference type="GO" id="GO:0043565">
    <property type="term" value="F:sequence-specific DNA binding"/>
    <property type="evidence" value="ECO:0007669"/>
    <property type="project" value="InterPro"/>
</dbReference>
<dbReference type="GO" id="GO:0003700">
    <property type="term" value="F:DNA-binding transcription factor activity"/>
    <property type="evidence" value="ECO:0007669"/>
    <property type="project" value="InterPro"/>
</dbReference>
<dbReference type="Gene3D" id="1.10.10.60">
    <property type="entry name" value="Homeodomain-like"/>
    <property type="match status" value="2"/>
</dbReference>
<keyword evidence="1" id="KW-0805">Transcription regulation</keyword>
<keyword evidence="2 6" id="KW-0238">DNA-binding</keyword>
<dbReference type="InterPro" id="IPR009057">
    <property type="entry name" value="Homeodomain-like_sf"/>
</dbReference>
<dbReference type="PANTHER" id="PTHR46796:SF14">
    <property type="entry name" value="TRANSCRIPTIONAL REGULATORY PROTEIN"/>
    <property type="match status" value="1"/>
</dbReference>
<gene>
    <name evidence="5" type="ORF">C7400_10398</name>
    <name evidence="6" type="ORF">SAMN05216550_112100</name>
</gene>
<organism evidence="6 7">
    <name type="scientific">Paraburkholderia tropica</name>
    <dbReference type="NCBI Taxonomy" id="92647"/>
    <lineage>
        <taxon>Bacteria</taxon>
        <taxon>Pseudomonadati</taxon>
        <taxon>Pseudomonadota</taxon>
        <taxon>Betaproteobacteria</taxon>
        <taxon>Burkholderiales</taxon>
        <taxon>Burkholderiaceae</taxon>
        <taxon>Paraburkholderia</taxon>
    </lineage>
</organism>
<dbReference type="InterPro" id="IPR018060">
    <property type="entry name" value="HTH_AraC"/>
</dbReference>
<evidence type="ECO:0000256" key="1">
    <source>
        <dbReference type="ARBA" id="ARBA00023015"/>
    </source>
</evidence>
<name>A0AAQ1JVP1_9BURK</name>
<accession>A0AAQ1JVP1</accession>
<evidence type="ECO:0000313" key="5">
    <source>
        <dbReference type="EMBL" id="PXX19107.1"/>
    </source>
</evidence>
<dbReference type="Proteomes" id="UP000183529">
    <property type="component" value="Unassembled WGS sequence"/>
</dbReference>
<evidence type="ECO:0000313" key="8">
    <source>
        <dbReference type="Proteomes" id="UP000247515"/>
    </source>
</evidence>
<reference evidence="6 7" key="1">
    <citation type="submission" date="2016-10" db="EMBL/GenBank/DDBJ databases">
        <authorList>
            <person name="Varghese N."/>
            <person name="Submissions S."/>
        </authorList>
    </citation>
    <scope>NUCLEOTIDE SEQUENCE [LARGE SCALE GENOMIC DNA]</scope>
    <source>
        <strain evidence="6 7">LMG 22274</strain>
    </source>
</reference>
<dbReference type="InterPro" id="IPR020449">
    <property type="entry name" value="Tscrpt_reg_AraC-type_HTH"/>
</dbReference>
<evidence type="ECO:0000313" key="7">
    <source>
        <dbReference type="Proteomes" id="UP000183529"/>
    </source>
</evidence>
<dbReference type="PRINTS" id="PR00032">
    <property type="entry name" value="HTHARAC"/>
</dbReference>
<dbReference type="PANTHER" id="PTHR46796">
    <property type="entry name" value="HTH-TYPE TRANSCRIPTIONAL ACTIVATOR RHAS-RELATED"/>
    <property type="match status" value="1"/>
</dbReference>
<dbReference type="SUPFAM" id="SSF46689">
    <property type="entry name" value="Homeodomain-like"/>
    <property type="match status" value="2"/>
</dbReference>
<dbReference type="SMART" id="SM00342">
    <property type="entry name" value="HTH_ARAC"/>
    <property type="match status" value="1"/>
</dbReference>
<proteinExistence type="predicted"/>
<dbReference type="Proteomes" id="UP000247515">
    <property type="component" value="Unassembled WGS sequence"/>
</dbReference>
<dbReference type="Pfam" id="PF12833">
    <property type="entry name" value="HTH_18"/>
    <property type="match status" value="1"/>
</dbReference>
<reference evidence="5 8" key="2">
    <citation type="submission" date="2018-05" db="EMBL/GenBank/DDBJ databases">
        <title>Genomic Encyclopedia of Type Strains, Phase IV (KMG-V): Genome sequencing to study the core and pangenomes of soil and plant-associated prokaryotes.</title>
        <authorList>
            <person name="Whitman W."/>
        </authorList>
    </citation>
    <scope>NUCLEOTIDE SEQUENCE [LARGE SCALE GENOMIC DNA]</scope>
    <source>
        <strain evidence="5 8">SIr-6563</strain>
    </source>
</reference>
<protein>
    <submittedName>
        <fullName evidence="5">AraC-like DNA-binding protein</fullName>
    </submittedName>
    <submittedName>
        <fullName evidence="6">AraC-type DNA-binding protein</fullName>
    </submittedName>
</protein>
<comment type="caution">
    <text evidence="6">The sequence shown here is derived from an EMBL/GenBank/DDBJ whole genome shotgun (WGS) entry which is preliminary data.</text>
</comment>
<dbReference type="EMBL" id="QJJV01000003">
    <property type="protein sequence ID" value="PXX19107.1"/>
    <property type="molecule type" value="Genomic_DNA"/>
</dbReference>